<sequence length="336" mass="36880">MTRTEPEAPAVESEVQLRVDDLCVNFRHDGKDVAVVEHVSFEVRRGEILGLVGESGCGKSVTSMSLLRLLASPPAQIVAGSAQFDGVDLLRISEKRLRTLRGNRIAMIFQEPMTSLNPLYTVGDQLTEVLHLHRGLNRLDALPIVVGMLRQVGLTAPDRRLNQYPHELSGGIRQRVMIAMALLCGPDLLIADEPTTALDVTIQAQILTLLRNMNQRYGAGILLITHDLGVVAEMCQRVMVMYAGRIVEQGPVTDLFSRPRHPYTHGLLRSIPRLESPRDPLPTIPGAVLPPEKRGAGCHFAGRCDRATPRCSEEAPILAADAGDAQHHFACWNPRA</sequence>
<evidence type="ECO:0000313" key="8">
    <source>
        <dbReference type="EMBL" id="OIQ72993.1"/>
    </source>
</evidence>
<evidence type="ECO:0000256" key="1">
    <source>
        <dbReference type="ARBA" id="ARBA00004202"/>
    </source>
</evidence>
<evidence type="ECO:0000256" key="5">
    <source>
        <dbReference type="ARBA" id="ARBA00022840"/>
    </source>
</evidence>
<feature type="domain" description="ABC transporter" evidence="7">
    <location>
        <begin position="17"/>
        <end position="268"/>
    </location>
</feature>
<keyword evidence="2" id="KW-0813">Transport</keyword>
<dbReference type="Pfam" id="PF00005">
    <property type="entry name" value="ABC_tran"/>
    <property type="match status" value="1"/>
</dbReference>
<dbReference type="InterPro" id="IPR003593">
    <property type="entry name" value="AAA+_ATPase"/>
</dbReference>
<reference evidence="8" key="1">
    <citation type="submission" date="2016-10" db="EMBL/GenBank/DDBJ databases">
        <title>Sequence of Gallionella enrichment culture.</title>
        <authorList>
            <person name="Poehlein A."/>
            <person name="Muehling M."/>
            <person name="Daniel R."/>
        </authorList>
    </citation>
    <scope>NUCLEOTIDE SEQUENCE</scope>
</reference>
<evidence type="ECO:0000256" key="3">
    <source>
        <dbReference type="ARBA" id="ARBA00022475"/>
    </source>
</evidence>
<organism evidence="8">
    <name type="scientific">mine drainage metagenome</name>
    <dbReference type="NCBI Taxonomy" id="410659"/>
    <lineage>
        <taxon>unclassified sequences</taxon>
        <taxon>metagenomes</taxon>
        <taxon>ecological metagenomes</taxon>
    </lineage>
</organism>
<dbReference type="GO" id="GO:0005524">
    <property type="term" value="F:ATP binding"/>
    <property type="evidence" value="ECO:0007669"/>
    <property type="project" value="UniProtKB-KW"/>
</dbReference>
<protein>
    <submittedName>
        <fullName evidence="8">Oligopeptide transport ATP-binding protein OppD</fullName>
    </submittedName>
</protein>
<dbReference type="Pfam" id="PF08352">
    <property type="entry name" value="oligo_HPY"/>
    <property type="match status" value="1"/>
</dbReference>
<evidence type="ECO:0000256" key="6">
    <source>
        <dbReference type="ARBA" id="ARBA00023136"/>
    </source>
</evidence>
<keyword evidence="4" id="KW-0547">Nucleotide-binding</keyword>
<evidence type="ECO:0000256" key="2">
    <source>
        <dbReference type="ARBA" id="ARBA00022448"/>
    </source>
</evidence>
<dbReference type="PANTHER" id="PTHR43297">
    <property type="entry name" value="OLIGOPEPTIDE TRANSPORT ATP-BINDING PROTEIN APPD"/>
    <property type="match status" value="1"/>
</dbReference>
<dbReference type="InterPro" id="IPR003439">
    <property type="entry name" value="ABC_transporter-like_ATP-bd"/>
</dbReference>
<keyword evidence="5 8" id="KW-0067">ATP-binding</keyword>
<dbReference type="GO" id="GO:0015833">
    <property type="term" value="P:peptide transport"/>
    <property type="evidence" value="ECO:0007669"/>
    <property type="project" value="InterPro"/>
</dbReference>
<dbReference type="GO" id="GO:0005886">
    <property type="term" value="C:plasma membrane"/>
    <property type="evidence" value="ECO:0007669"/>
    <property type="project" value="UniProtKB-SubCell"/>
</dbReference>
<dbReference type="Gene3D" id="3.40.50.300">
    <property type="entry name" value="P-loop containing nucleotide triphosphate hydrolases"/>
    <property type="match status" value="1"/>
</dbReference>
<dbReference type="InterPro" id="IPR050388">
    <property type="entry name" value="ABC_Ni/Peptide_Import"/>
</dbReference>
<evidence type="ECO:0000259" key="7">
    <source>
        <dbReference type="PROSITE" id="PS50893"/>
    </source>
</evidence>
<dbReference type="SUPFAM" id="SSF52540">
    <property type="entry name" value="P-loop containing nucleoside triphosphate hydrolases"/>
    <property type="match status" value="1"/>
</dbReference>
<gene>
    <name evidence="8" type="primary">oppD_13</name>
    <name evidence="8" type="ORF">GALL_453750</name>
</gene>
<dbReference type="SMART" id="SM00382">
    <property type="entry name" value="AAA"/>
    <property type="match status" value="1"/>
</dbReference>
<dbReference type="FunFam" id="3.40.50.300:FF:000016">
    <property type="entry name" value="Oligopeptide ABC transporter ATP-binding component"/>
    <property type="match status" value="1"/>
</dbReference>
<comment type="caution">
    <text evidence="8">The sequence shown here is derived from an EMBL/GenBank/DDBJ whole genome shotgun (WGS) entry which is preliminary data.</text>
</comment>
<dbReference type="EMBL" id="MLJW01003044">
    <property type="protein sequence ID" value="OIQ72993.1"/>
    <property type="molecule type" value="Genomic_DNA"/>
</dbReference>
<dbReference type="NCBIfam" id="TIGR01727">
    <property type="entry name" value="oligo_HPY"/>
    <property type="match status" value="1"/>
</dbReference>
<dbReference type="PROSITE" id="PS50893">
    <property type="entry name" value="ABC_TRANSPORTER_2"/>
    <property type="match status" value="1"/>
</dbReference>
<accession>A0A1J5PNB2</accession>
<name>A0A1J5PNB2_9ZZZZ</name>
<dbReference type="PANTHER" id="PTHR43297:SF2">
    <property type="entry name" value="DIPEPTIDE TRANSPORT ATP-BINDING PROTEIN DPPD"/>
    <property type="match status" value="1"/>
</dbReference>
<evidence type="ECO:0000256" key="4">
    <source>
        <dbReference type="ARBA" id="ARBA00022741"/>
    </source>
</evidence>
<proteinExistence type="predicted"/>
<dbReference type="AlphaFoldDB" id="A0A1J5PNB2"/>
<dbReference type="GO" id="GO:0016887">
    <property type="term" value="F:ATP hydrolysis activity"/>
    <property type="evidence" value="ECO:0007669"/>
    <property type="project" value="InterPro"/>
</dbReference>
<dbReference type="InterPro" id="IPR013563">
    <property type="entry name" value="Oligopep_ABC_C"/>
</dbReference>
<keyword evidence="3" id="KW-1003">Cell membrane</keyword>
<dbReference type="InterPro" id="IPR027417">
    <property type="entry name" value="P-loop_NTPase"/>
</dbReference>
<comment type="subcellular location">
    <subcellularLocation>
        <location evidence="1">Cell membrane</location>
        <topology evidence="1">Peripheral membrane protein</topology>
    </subcellularLocation>
</comment>
<dbReference type="CDD" id="cd03257">
    <property type="entry name" value="ABC_NikE_OppD_transporters"/>
    <property type="match status" value="1"/>
</dbReference>
<keyword evidence="6" id="KW-0472">Membrane</keyword>